<dbReference type="Proteomes" id="UP001054837">
    <property type="component" value="Unassembled WGS sequence"/>
</dbReference>
<keyword evidence="2" id="KW-1185">Reference proteome</keyword>
<gene>
    <name evidence="1" type="ORF">CDAR_33551</name>
</gene>
<dbReference type="AlphaFoldDB" id="A0AAV4QPD3"/>
<dbReference type="EMBL" id="BPLQ01004702">
    <property type="protein sequence ID" value="GIY10052.1"/>
    <property type="molecule type" value="Genomic_DNA"/>
</dbReference>
<evidence type="ECO:0000313" key="1">
    <source>
        <dbReference type="EMBL" id="GIY10052.1"/>
    </source>
</evidence>
<sequence length="99" mass="11837">MILKREEKSIKSKNKWIMCSSEENKKIPEQLAIQELASAPMRQFEEVQRPFIRIRGQWEIVTLPESGEYTKSKAKLHLTRHKVLQKVNQNIFRFPVWND</sequence>
<proteinExistence type="predicted"/>
<comment type="caution">
    <text evidence="1">The sequence shown here is derived from an EMBL/GenBank/DDBJ whole genome shotgun (WGS) entry which is preliminary data.</text>
</comment>
<accession>A0AAV4QPD3</accession>
<name>A0AAV4QPD3_9ARAC</name>
<organism evidence="1 2">
    <name type="scientific">Caerostris darwini</name>
    <dbReference type="NCBI Taxonomy" id="1538125"/>
    <lineage>
        <taxon>Eukaryota</taxon>
        <taxon>Metazoa</taxon>
        <taxon>Ecdysozoa</taxon>
        <taxon>Arthropoda</taxon>
        <taxon>Chelicerata</taxon>
        <taxon>Arachnida</taxon>
        <taxon>Araneae</taxon>
        <taxon>Araneomorphae</taxon>
        <taxon>Entelegynae</taxon>
        <taxon>Araneoidea</taxon>
        <taxon>Araneidae</taxon>
        <taxon>Caerostris</taxon>
    </lineage>
</organism>
<evidence type="ECO:0000313" key="2">
    <source>
        <dbReference type="Proteomes" id="UP001054837"/>
    </source>
</evidence>
<protein>
    <submittedName>
        <fullName evidence="1">Uncharacterized protein</fullName>
    </submittedName>
</protein>
<reference evidence="1 2" key="1">
    <citation type="submission" date="2021-06" db="EMBL/GenBank/DDBJ databases">
        <title>Caerostris darwini draft genome.</title>
        <authorList>
            <person name="Kono N."/>
            <person name="Arakawa K."/>
        </authorList>
    </citation>
    <scope>NUCLEOTIDE SEQUENCE [LARGE SCALE GENOMIC DNA]</scope>
</reference>